<protein>
    <submittedName>
        <fullName evidence="2">Uncharacterized protein</fullName>
    </submittedName>
</protein>
<feature type="region of interest" description="Disordered" evidence="1">
    <location>
        <begin position="68"/>
        <end position="120"/>
    </location>
</feature>
<feature type="compositionally biased region" description="Basic residues" evidence="1">
    <location>
        <begin position="104"/>
        <end position="120"/>
    </location>
</feature>
<reference evidence="2" key="1">
    <citation type="submission" date="2015-11" db="EMBL/GenBank/DDBJ databases">
        <title>De novo transcriptome assembly of four potential Pierce s Disease insect vectors from Arizona vineyards.</title>
        <authorList>
            <person name="Tassone E.E."/>
        </authorList>
    </citation>
    <scope>NUCLEOTIDE SEQUENCE</scope>
</reference>
<name>A0A1B6KB49_9HEMI</name>
<dbReference type="EMBL" id="GEBQ01031299">
    <property type="protein sequence ID" value="JAT08678.1"/>
    <property type="molecule type" value="Transcribed_RNA"/>
</dbReference>
<evidence type="ECO:0000313" key="2">
    <source>
        <dbReference type="EMBL" id="JAT08678.1"/>
    </source>
</evidence>
<dbReference type="AlphaFoldDB" id="A0A1B6KB49"/>
<gene>
    <name evidence="2" type="ORF">g.21081</name>
</gene>
<feature type="non-terminal residue" evidence="2">
    <location>
        <position position="1"/>
    </location>
</feature>
<evidence type="ECO:0000256" key="1">
    <source>
        <dbReference type="SAM" id="MobiDB-lite"/>
    </source>
</evidence>
<feature type="compositionally biased region" description="Basic residues" evidence="1">
    <location>
        <begin position="86"/>
        <end position="95"/>
    </location>
</feature>
<accession>A0A1B6KB49</accession>
<proteinExistence type="predicted"/>
<sequence length="120" mass="13844">DKLSLVTEVQEKSGIDFDSILFLMYTYTRSEIHGLLDLDVSTLPVGVSGVSRELITDALFIFSTRRRSGDISDDDPLPSTTESRVQRKLRLKEKKFKQNELKKLNKPRKTKRKKESKPFI</sequence>
<organism evidence="2">
    <name type="scientific">Graphocephala atropunctata</name>
    <dbReference type="NCBI Taxonomy" id="36148"/>
    <lineage>
        <taxon>Eukaryota</taxon>
        <taxon>Metazoa</taxon>
        <taxon>Ecdysozoa</taxon>
        <taxon>Arthropoda</taxon>
        <taxon>Hexapoda</taxon>
        <taxon>Insecta</taxon>
        <taxon>Pterygota</taxon>
        <taxon>Neoptera</taxon>
        <taxon>Paraneoptera</taxon>
        <taxon>Hemiptera</taxon>
        <taxon>Auchenorrhyncha</taxon>
        <taxon>Membracoidea</taxon>
        <taxon>Cicadellidae</taxon>
        <taxon>Cicadellinae</taxon>
        <taxon>Cicadellini</taxon>
        <taxon>Graphocephala</taxon>
    </lineage>
</organism>